<dbReference type="SMART" id="SM00367">
    <property type="entry name" value="LRR_CC"/>
    <property type="match status" value="7"/>
</dbReference>
<evidence type="ECO:0000313" key="3">
    <source>
        <dbReference type="EMBL" id="TFY53965.1"/>
    </source>
</evidence>
<dbReference type="InterPro" id="IPR032675">
    <property type="entry name" value="LRR_dom_sf"/>
</dbReference>
<evidence type="ECO:0000259" key="2">
    <source>
        <dbReference type="Pfam" id="PF25372"/>
    </source>
</evidence>
<dbReference type="Gene3D" id="3.80.10.10">
    <property type="entry name" value="Ribonuclease Inhibitor"/>
    <property type="match status" value="2"/>
</dbReference>
<dbReference type="SUPFAM" id="SSF52047">
    <property type="entry name" value="RNI-like"/>
    <property type="match status" value="1"/>
</dbReference>
<dbReference type="InterPro" id="IPR006553">
    <property type="entry name" value="Leu-rich_rpt_Cys-con_subtyp"/>
</dbReference>
<dbReference type="InterPro" id="IPR001611">
    <property type="entry name" value="Leu-rich_rpt"/>
</dbReference>
<gene>
    <name evidence="3" type="ORF">EVJ58_g9142</name>
</gene>
<name>A0A4Y9XV61_9APHY</name>
<evidence type="ECO:0000313" key="4">
    <source>
        <dbReference type="Proteomes" id="UP000298390"/>
    </source>
</evidence>
<dbReference type="AlphaFoldDB" id="A0A4Y9XV61"/>
<keyword evidence="1" id="KW-0833">Ubl conjugation pathway</keyword>
<dbReference type="EMBL" id="SEKV01000754">
    <property type="protein sequence ID" value="TFY53965.1"/>
    <property type="molecule type" value="Genomic_DNA"/>
</dbReference>
<sequence length="368" mass="41065">MSFINRLPLTQKSCYDVVHLALTQNDDDNIIDDDLAHILPWCPNLESVCLTGVPDVSDRTVVLLARGTPNLRELDLSGCTLVTDVAILELANIAMELEEVRLNGLSTLTDPSVSALARSLTNLRELELCDLHLLTPPSIRDIWTFSTRLQRLKLANCVHLTDKAFPYVPGVLPDHPSSLTTSPLEEPQWTNGSRPPTWLETLPPLIFSLGHKLTHLRFLDISNCPRLTDTAVVGIVMHAPRIQHLNLSACSRLTDNSAEAVSTLQHLHVLALSHITLDAVHVLLRKLSGLKHFSVSGVPALRRTGIERFSDKPSRDYDPQRQGIHRVFNGANIVALREFLDKEQARRQRAEQENIIFVPKADDSEALY</sequence>
<dbReference type="Pfam" id="PF13516">
    <property type="entry name" value="LRR_6"/>
    <property type="match status" value="1"/>
</dbReference>
<evidence type="ECO:0000256" key="1">
    <source>
        <dbReference type="ARBA" id="ARBA00022786"/>
    </source>
</evidence>
<dbReference type="Proteomes" id="UP000298390">
    <property type="component" value="Unassembled WGS sequence"/>
</dbReference>
<comment type="caution">
    <text evidence="3">The sequence shown here is derived from an EMBL/GenBank/DDBJ whole genome shotgun (WGS) entry which is preliminary data.</text>
</comment>
<feature type="domain" description="F-box/LRR-repeat protein 15-like leucin rich repeat" evidence="2">
    <location>
        <begin position="79"/>
        <end position="162"/>
    </location>
</feature>
<proteinExistence type="predicted"/>
<dbReference type="PANTHER" id="PTHR13382">
    <property type="entry name" value="MITOCHONDRIAL ATP SYNTHASE COUPLING FACTOR B"/>
    <property type="match status" value="1"/>
</dbReference>
<dbReference type="InterPro" id="IPR057207">
    <property type="entry name" value="FBXL15_LRR"/>
</dbReference>
<dbReference type="InterPro" id="IPR050648">
    <property type="entry name" value="F-box_LRR-repeat"/>
</dbReference>
<organism evidence="3 4">
    <name type="scientific">Rhodofomes roseus</name>
    <dbReference type="NCBI Taxonomy" id="34475"/>
    <lineage>
        <taxon>Eukaryota</taxon>
        <taxon>Fungi</taxon>
        <taxon>Dikarya</taxon>
        <taxon>Basidiomycota</taxon>
        <taxon>Agaricomycotina</taxon>
        <taxon>Agaricomycetes</taxon>
        <taxon>Polyporales</taxon>
        <taxon>Rhodofomes</taxon>
    </lineage>
</organism>
<dbReference type="Pfam" id="PF25372">
    <property type="entry name" value="DUF7885"/>
    <property type="match status" value="1"/>
</dbReference>
<reference evidence="3 4" key="1">
    <citation type="submission" date="2019-01" db="EMBL/GenBank/DDBJ databases">
        <title>Genome sequencing of the rare red list fungi Fomitopsis rosea.</title>
        <authorList>
            <person name="Buettner E."/>
            <person name="Kellner H."/>
        </authorList>
    </citation>
    <scope>NUCLEOTIDE SEQUENCE [LARGE SCALE GENOMIC DNA]</scope>
    <source>
        <strain evidence="3 4">DSM 105464</strain>
    </source>
</reference>
<dbReference type="STRING" id="34475.A0A4Y9XV61"/>
<accession>A0A4Y9XV61</accession>
<protein>
    <recommendedName>
        <fullName evidence="2">F-box/LRR-repeat protein 15-like leucin rich repeat domain-containing protein</fullName>
    </recommendedName>
</protein>
<dbReference type="GO" id="GO:0005737">
    <property type="term" value="C:cytoplasm"/>
    <property type="evidence" value="ECO:0007669"/>
    <property type="project" value="TreeGrafter"/>
</dbReference>